<dbReference type="Proteomes" id="UP000182334">
    <property type="component" value="Chromosome III"/>
</dbReference>
<proteinExistence type="predicted"/>
<reference evidence="1 2" key="1">
    <citation type="submission" date="2016-10" db="EMBL/GenBank/DDBJ databases">
        <authorList>
            <person name="de Groot N.N."/>
        </authorList>
    </citation>
    <scope>NUCLEOTIDE SEQUENCE [LARGE SCALE GENOMIC DNA]</scope>
    <source>
        <strain evidence="1 2">CBS 141442</strain>
    </source>
</reference>
<sequence>MAVKDYCDLNSVSLKDTRRDNYFHTTLGIQLNVSNCFSGICVKIESVTRLGFPTYTRVEENL</sequence>
<organism evidence="1 2">
    <name type="scientific">Sungouiella intermedia</name>
    <dbReference type="NCBI Taxonomy" id="45354"/>
    <lineage>
        <taxon>Eukaryota</taxon>
        <taxon>Fungi</taxon>
        <taxon>Dikarya</taxon>
        <taxon>Ascomycota</taxon>
        <taxon>Saccharomycotina</taxon>
        <taxon>Pichiomycetes</taxon>
        <taxon>Metschnikowiaceae</taxon>
        <taxon>Sungouiella</taxon>
    </lineage>
</organism>
<gene>
    <name evidence="1" type="ORF">SAMEA4029010_CIC11G00000000770</name>
</gene>
<evidence type="ECO:0000313" key="2">
    <source>
        <dbReference type="Proteomes" id="UP000182334"/>
    </source>
</evidence>
<name>A0A1L0G5X9_9ASCO</name>
<accession>A0A1L0G5X9</accession>
<keyword evidence="2" id="KW-1185">Reference proteome</keyword>
<dbReference type="AlphaFoldDB" id="A0A1L0G5X9"/>
<dbReference type="EMBL" id="LT635758">
    <property type="protein sequence ID" value="SGZ51957.1"/>
    <property type="molecule type" value="Genomic_DNA"/>
</dbReference>
<evidence type="ECO:0000313" key="1">
    <source>
        <dbReference type="EMBL" id="SGZ51957.1"/>
    </source>
</evidence>
<protein>
    <submittedName>
        <fullName evidence="1">CIC11C00000000770</fullName>
    </submittedName>
</protein>